<keyword evidence="8" id="KW-0378">Hydrolase</keyword>
<dbReference type="InterPro" id="IPR051537">
    <property type="entry name" value="DNA_Adenine_Mtase"/>
</dbReference>
<dbReference type="GO" id="GO:0003677">
    <property type="term" value="F:DNA binding"/>
    <property type="evidence" value="ECO:0007669"/>
    <property type="project" value="InterPro"/>
</dbReference>
<evidence type="ECO:0000313" key="8">
    <source>
        <dbReference type="EMBL" id="RSJ08149.1"/>
    </source>
</evidence>
<dbReference type="PANTHER" id="PTHR42933:SF1">
    <property type="entry name" value="SITE-SPECIFIC DNA-METHYLTRANSFERASE (ADENINE-SPECIFIC)"/>
    <property type="match status" value="1"/>
</dbReference>
<dbReference type="EC" id="2.1.1.72" evidence="1"/>
<organism evidence="8 9">
    <name type="scientific">Streptococcus mitis</name>
    <dbReference type="NCBI Taxonomy" id="28037"/>
    <lineage>
        <taxon>Bacteria</taxon>
        <taxon>Bacillati</taxon>
        <taxon>Bacillota</taxon>
        <taxon>Bacilli</taxon>
        <taxon>Lactobacillales</taxon>
        <taxon>Streptococcaceae</taxon>
        <taxon>Streptococcus</taxon>
        <taxon>Streptococcus mitis group</taxon>
    </lineage>
</organism>
<keyword evidence="4" id="KW-0949">S-adenosyl-L-methionine</keyword>
<keyword evidence="5" id="KW-0680">Restriction system</keyword>
<proteinExistence type="predicted"/>
<gene>
    <name evidence="8" type="primary">bcgIA</name>
    <name evidence="8" type="ORF">D8839_04215</name>
</gene>
<dbReference type="GO" id="GO:0016787">
    <property type="term" value="F:hydrolase activity"/>
    <property type="evidence" value="ECO:0007669"/>
    <property type="project" value="UniProtKB-KW"/>
</dbReference>
<name>A0A3R9JDZ3_STRMT</name>
<evidence type="ECO:0000256" key="4">
    <source>
        <dbReference type="ARBA" id="ARBA00022691"/>
    </source>
</evidence>
<dbReference type="PROSITE" id="PS00092">
    <property type="entry name" value="N6_MTASE"/>
    <property type="match status" value="1"/>
</dbReference>
<reference evidence="8 9" key="1">
    <citation type="submission" date="2018-11" db="EMBL/GenBank/DDBJ databases">
        <title>Species Designations Belie Phenotypic and Genotypic Heterogeneity in Oral Streptococci.</title>
        <authorList>
            <person name="Velsko I."/>
        </authorList>
    </citation>
    <scope>NUCLEOTIDE SEQUENCE [LARGE SCALE GENOMIC DNA]</scope>
    <source>
        <strain evidence="8 9">BCC36</strain>
    </source>
</reference>
<dbReference type="AlphaFoldDB" id="A0A3R9JDZ3"/>
<evidence type="ECO:0000256" key="5">
    <source>
        <dbReference type="ARBA" id="ARBA00022747"/>
    </source>
</evidence>
<accession>A0A3R9JDZ3</accession>
<evidence type="ECO:0000259" key="7">
    <source>
        <dbReference type="Pfam" id="PF02384"/>
    </source>
</evidence>
<dbReference type="GO" id="GO:0009007">
    <property type="term" value="F:site-specific DNA-methyltransferase (adenine-specific) activity"/>
    <property type="evidence" value="ECO:0007669"/>
    <property type="project" value="UniProtKB-EC"/>
</dbReference>
<evidence type="ECO:0000256" key="3">
    <source>
        <dbReference type="ARBA" id="ARBA00022679"/>
    </source>
</evidence>
<comment type="catalytic activity">
    <reaction evidence="6">
        <text>a 2'-deoxyadenosine in DNA + S-adenosyl-L-methionine = an N(6)-methyl-2'-deoxyadenosine in DNA + S-adenosyl-L-homocysteine + H(+)</text>
        <dbReference type="Rhea" id="RHEA:15197"/>
        <dbReference type="Rhea" id="RHEA-COMP:12418"/>
        <dbReference type="Rhea" id="RHEA-COMP:12419"/>
        <dbReference type="ChEBI" id="CHEBI:15378"/>
        <dbReference type="ChEBI" id="CHEBI:57856"/>
        <dbReference type="ChEBI" id="CHEBI:59789"/>
        <dbReference type="ChEBI" id="CHEBI:90615"/>
        <dbReference type="ChEBI" id="CHEBI:90616"/>
        <dbReference type="EC" id="2.1.1.72"/>
    </reaction>
</comment>
<dbReference type="PRINTS" id="PR00507">
    <property type="entry name" value="N12N6MTFRASE"/>
</dbReference>
<keyword evidence="3" id="KW-0808">Transferase</keyword>
<dbReference type="GO" id="GO:0009307">
    <property type="term" value="P:DNA restriction-modification system"/>
    <property type="evidence" value="ECO:0007669"/>
    <property type="project" value="UniProtKB-KW"/>
</dbReference>
<dbReference type="RefSeq" id="WP_125425084.1">
    <property type="nucleotide sequence ID" value="NZ_RJNU01000002.1"/>
</dbReference>
<protein>
    <recommendedName>
        <fullName evidence="1">site-specific DNA-methyltransferase (adenine-specific)</fullName>
        <ecNumber evidence="1">2.1.1.72</ecNumber>
    </recommendedName>
</protein>
<dbReference type="PANTHER" id="PTHR42933">
    <property type="entry name" value="SLR6095 PROTEIN"/>
    <property type="match status" value="1"/>
</dbReference>
<dbReference type="EMBL" id="RJOE01000007">
    <property type="protein sequence ID" value="RSJ08149.1"/>
    <property type="molecule type" value="Genomic_DNA"/>
</dbReference>
<dbReference type="InterPro" id="IPR029063">
    <property type="entry name" value="SAM-dependent_MTases_sf"/>
</dbReference>
<dbReference type="GO" id="GO:0032259">
    <property type="term" value="P:methylation"/>
    <property type="evidence" value="ECO:0007669"/>
    <property type="project" value="UniProtKB-KW"/>
</dbReference>
<sequence>MKRIDIIEKIGKDYLVSNIENEEFSYQKALKEIGKDIAEYQKENYKRKYKDLDIRFENKDLSILIETKIKFNQKDYEQLQAYVDYEKQLTNNFIVAILANTSNDEIKVWFGDRSLEITDETLCFDERKLKSFEEYKDTFLGHNNDKLKVMKSTYNLNEILHNLGIQEKLRSQFVGTCLLTLKNGLQFENLSTKTIIAGIEEILENLLEKDINKAVKIGLIKTNVLSSQDIRTLENKSFQKLLHRIEKDILPYINDKTTMGQDILNLFFTTFNKYVGKSDKNQAFTPDHIVKFMCDIAGINRHTKVLDPCCGSGAFLVRAMTDAMDDCDTEQDRDYVKKNNIYGLEFDDIAFGLATTNMLLHSDGNSNILQGSCFDYLNQFDITQSKENTSIDVVLMNPPYNAQRKQSKKEYVESWPSKTNADPSKGFHFVYEVAKIVGTGKLLVLLPTSCAIGGEKQKEINIFKEKMLSEHTLDAVFSLPVDMFHPGANATACCMIFNLGVRHSKALNKKTFFGYFKNDGFVKRKNLGRVERFVDGKSLWEDIYKEWKYLYVNRVEKTGLSVLKEVSFEDEWLAEAYMETDYSELSHSDFERNIKELFAFEVKYGSPNLSVESSNKKTLELNSSNWLPFTIKEIFGDVQPAKGETTDQLEEGSDLVYIAAKKENNGVKATVEYDSRYLSKGNSVVFINLGQGSAGYATYQPYDFIGMKGKISTGTFDKLNQYIGVFLVTILDKERFRYSFGRSWTGDRLLQTKIKLPVDANNNPDWIFMEEYIKSLPYGNMI</sequence>
<dbReference type="Gene3D" id="3.40.50.150">
    <property type="entry name" value="Vaccinia Virus protein VP39"/>
    <property type="match status" value="1"/>
</dbReference>
<dbReference type="GO" id="GO:0008170">
    <property type="term" value="F:N-methyltransferase activity"/>
    <property type="evidence" value="ECO:0007669"/>
    <property type="project" value="InterPro"/>
</dbReference>
<evidence type="ECO:0000313" key="9">
    <source>
        <dbReference type="Proteomes" id="UP000274376"/>
    </source>
</evidence>
<evidence type="ECO:0000256" key="6">
    <source>
        <dbReference type="ARBA" id="ARBA00047942"/>
    </source>
</evidence>
<dbReference type="Proteomes" id="UP000274376">
    <property type="component" value="Unassembled WGS sequence"/>
</dbReference>
<feature type="domain" description="DNA methylase adenine-specific" evidence="7">
    <location>
        <begin position="269"/>
        <end position="513"/>
    </location>
</feature>
<dbReference type="SUPFAM" id="SSF53335">
    <property type="entry name" value="S-adenosyl-L-methionine-dependent methyltransferases"/>
    <property type="match status" value="1"/>
</dbReference>
<comment type="caution">
    <text evidence="8">The sequence shown here is derived from an EMBL/GenBank/DDBJ whole genome shotgun (WGS) entry which is preliminary data.</text>
</comment>
<dbReference type="CDD" id="cd02440">
    <property type="entry name" value="AdoMet_MTases"/>
    <property type="match status" value="1"/>
</dbReference>
<keyword evidence="2" id="KW-0489">Methyltransferase</keyword>
<evidence type="ECO:0000256" key="1">
    <source>
        <dbReference type="ARBA" id="ARBA00011900"/>
    </source>
</evidence>
<dbReference type="InterPro" id="IPR002052">
    <property type="entry name" value="DNA_methylase_N6_adenine_CS"/>
</dbReference>
<dbReference type="Pfam" id="PF02384">
    <property type="entry name" value="N6_Mtase"/>
    <property type="match status" value="1"/>
</dbReference>
<evidence type="ECO:0000256" key="2">
    <source>
        <dbReference type="ARBA" id="ARBA00022603"/>
    </source>
</evidence>
<dbReference type="InterPro" id="IPR003356">
    <property type="entry name" value="DNA_methylase_A-5"/>
</dbReference>